<feature type="domain" description="Glyoxalase/fosfomycin resistance/dioxygenase" evidence="1">
    <location>
        <begin position="12"/>
        <end position="52"/>
    </location>
</feature>
<name>A0A7X8YE18_9MICC</name>
<evidence type="ECO:0000313" key="2">
    <source>
        <dbReference type="EMBL" id="NLS10134.1"/>
    </source>
</evidence>
<dbReference type="Proteomes" id="UP000523139">
    <property type="component" value="Unassembled WGS sequence"/>
</dbReference>
<reference evidence="2 3" key="1">
    <citation type="submission" date="2020-04" db="EMBL/GenBank/DDBJ databases">
        <title>Nesterenkonia sp. nov., isolated from marine sediment.</title>
        <authorList>
            <person name="Zhang G."/>
        </authorList>
    </citation>
    <scope>NUCLEOTIDE SEQUENCE [LARGE SCALE GENOMIC DNA]</scope>
    <source>
        <strain evidence="2 3">MY13</strain>
    </source>
</reference>
<evidence type="ECO:0000259" key="1">
    <source>
        <dbReference type="Pfam" id="PF00903"/>
    </source>
</evidence>
<protein>
    <recommendedName>
        <fullName evidence="1">Glyoxalase/fosfomycin resistance/dioxygenase domain-containing protein</fullName>
    </recommendedName>
</protein>
<dbReference type="AlphaFoldDB" id="A0A7X8YE18"/>
<dbReference type="Gene3D" id="3.30.720.110">
    <property type="match status" value="1"/>
</dbReference>
<dbReference type="InterPro" id="IPR004360">
    <property type="entry name" value="Glyas_Fos-R_dOase_dom"/>
</dbReference>
<comment type="caution">
    <text evidence="2">The sequence shown here is derived from an EMBL/GenBank/DDBJ whole genome shotgun (WGS) entry which is preliminary data.</text>
</comment>
<gene>
    <name evidence="2" type="ORF">HGQ17_09010</name>
</gene>
<dbReference type="EMBL" id="JABAHY010000007">
    <property type="protein sequence ID" value="NLS10134.1"/>
    <property type="molecule type" value="Genomic_DNA"/>
</dbReference>
<accession>A0A7X8YE18</accession>
<keyword evidence="3" id="KW-1185">Reference proteome</keyword>
<organism evidence="2 3">
    <name type="scientific">Nesterenkonia sedimenti</name>
    <dbReference type="NCBI Taxonomy" id="1463632"/>
    <lineage>
        <taxon>Bacteria</taxon>
        <taxon>Bacillati</taxon>
        <taxon>Actinomycetota</taxon>
        <taxon>Actinomycetes</taxon>
        <taxon>Micrococcales</taxon>
        <taxon>Micrococcaceae</taxon>
        <taxon>Nesterenkonia</taxon>
    </lineage>
</organism>
<proteinExistence type="predicted"/>
<dbReference type="InterPro" id="IPR029068">
    <property type="entry name" value="Glyas_Bleomycin-R_OHBP_Dase"/>
</dbReference>
<dbReference type="Pfam" id="PF00903">
    <property type="entry name" value="Glyoxalase"/>
    <property type="match status" value="1"/>
</dbReference>
<evidence type="ECO:0000313" key="3">
    <source>
        <dbReference type="Proteomes" id="UP000523139"/>
    </source>
</evidence>
<sequence>MQLCITLDEGPEAIDAAYREFLDSGVEILEPPHDAVFGRTFVAADPDGIRLRVAPRD</sequence>
<dbReference type="SUPFAM" id="SSF54593">
    <property type="entry name" value="Glyoxalase/Bleomycin resistance protein/Dihydroxybiphenyl dioxygenase"/>
    <property type="match status" value="1"/>
</dbReference>